<protein>
    <submittedName>
        <fullName evidence="2">Acyl-CoA N-acyltransferase</fullName>
    </submittedName>
</protein>
<keyword evidence="3" id="KW-1185">Reference proteome</keyword>
<name>A0ABR4HRB8_9EURO</name>
<evidence type="ECO:0000259" key="1">
    <source>
        <dbReference type="PROSITE" id="PS51186"/>
    </source>
</evidence>
<feature type="domain" description="N-acetyltransferase" evidence="1">
    <location>
        <begin position="21"/>
        <end position="194"/>
    </location>
</feature>
<gene>
    <name evidence="2" type="ORF">BJX63DRAFT_82483</name>
</gene>
<dbReference type="PANTHER" id="PTHR43328:SF1">
    <property type="entry name" value="N-ACETYLTRANSFERASE DOMAIN-CONTAINING PROTEIN"/>
    <property type="match status" value="1"/>
</dbReference>
<dbReference type="Gene3D" id="3.40.630.30">
    <property type="match status" value="1"/>
</dbReference>
<dbReference type="Proteomes" id="UP001610334">
    <property type="component" value="Unassembled WGS sequence"/>
</dbReference>
<dbReference type="InterPro" id="IPR000182">
    <property type="entry name" value="GNAT_dom"/>
</dbReference>
<evidence type="ECO:0000313" key="3">
    <source>
        <dbReference type="Proteomes" id="UP001610334"/>
    </source>
</evidence>
<dbReference type="InterPro" id="IPR016181">
    <property type="entry name" value="Acyl_CoA_acyltransferase"/>
</dbReference>
<organism evidence="2 3">
    <name type="scientific">Aspergillus granulosus</name>
    <dbReference type="NCBI Taxonomy" id="176169"/>
    <lineage>
        <taxon>Eukaryota</taxon>
        <taxon>Fungi</taxon>
        <taxon>Dikarya</taxon>
        <taxon>Ascomycota</taxon>
        <taxon>Pezizomycotina</taxon>
        <taxon>Eurotiomycetes</taxon>
        <taxon>Eurotiomycetidae</taxon>
        <taxon>Eurotiales</taxon>
        <taxon>Aspergillaceae</taxon>
        <taxon>Aspergillus</taxon>
        <taxon>Aspergillus subgen. Nidulantes</taxon>
    </lineage>
</organism>
<accession>A0ABR4HRB8</accession>
<dbReference type="PANTHER" id="PTHR43328">
    <property type="entry name" value="ACETYLTRANSFERASE-RELATED"/>
    <property type="match status" value="1"/>
</dbReference>
<dbReference type="SUPFAM" id="SSF55729">
    <property type="entry name" value="Acyl-CoA N-acyltransferases (Nat)"/>
    <property type="match status" value="1"/>
</dbReference>
<comment type="caution">
    <text evidence="2">The sequence shown here is derived from an EMBL/GenBank/DDBJ whole genome shotgun (WGS) entry which is preliminary data.</text>
</comment>
<reference evidence="2 3" key="1">
    <citation type="submission" date="2024-07" db="EMBL/GenBank/DDBJ databases">
        <title>Section-level genome sequencing and comparative genomics of Aspergillus sections Usti and Cavernicolus.</title>
        <authorList>
            <consortium name="Lawrence Berkeley National Laboratory"/>
            <person name="Nybo J.L."/>
            <person name="Vesth T.C."/>
            <person name="Theobald S."/>
            <person name="Frisvad J.C."/>
            <person name="Larsen T.O."/>
            <person name="Kjaerboelling I."/>
            <person name="Rothschild-Mancinelli K."/>
            <person name="Lyhne E.K."/>
            <person name="Kogle M.E."/>
            <person name="Barry K."/>
            <person name="Clum A."/>
            <person name="Na H."/>
            <person name="Ledsgaard L."/>
            <person name="Lin J."/>
            <person name="Lipzen A."/>
            <person name="Kuo A."/>
            <person name="Riley R."/>
            <person name="Mondo S."/>
            <person name="Labutti K."/>
            <person name="Haridas S."/>
            <person name="Pangalinan J."/>
            <person name="Salamov A.A."/>
            <person name="Simmons B.A."/>
            <person name="Magnuson J.K."/>
            <person name="Chen J."/>
            <person name="Drula E."/>
            <person name="Henrissat B."/>
            <person name="Wiebenga A."/>
            <person name="Lubbers R.J."/>
            <person name="Gomes A.C."/>
            <person name="Makela M.R."/>
            <person name="Stajich J."/>
            <person name="Grigoriev I.V."/>
            <person name="Mortensen U.H."/>
            <person name="De Vries R.P."/>
            <person name="Baker S.E."/>
            <person name="Andersen M.R."/>
        </authorList>
    </citation>
    <scope>NUCLEOTIDE SEQUENCE [LARGE SCALE GENOMIC DNA]</scope>
    <source>
        <strain evidence="2 3">CBS 588.65</strain>
    </source>
</reference>
<dbReference type="PROSITE" id="PS51186">
    <property type="entry name" value="GNAT"/>
    <property type="match status" value="1"/>
</dbReference>
<proteinExistence type="predicted"/>
<evidence type="ECO:0000313" key="2">
    <source>
        <dbReference type="EMBL" id="KAL2818032.1"/>
    </source>
</evidence>
<sequence length="206" mass="22576">MAMEGDPRSTTLGLPLPKSGCHIRPLSHASPTDAPSLAHHANNPLIAKWMRNAFPSPYTLDNANFWISFTEAQSPKLDFAICTPDTTDDTKRTGIVIGAIGLKPKDDVYHRTMEVGYWIGEEYWGRGIASEALEVFTGWAFAAQELKHVGRLEAEVFEGNGGSCKVLEKAGFVLEGRRRRAVEKGGVVLDVLVYGLLKEEFASGSR</sequence>
<dbReference type="Pfam" id="PF13302">
    <property type="entry name" value="Acetyltransf_3"/>
    <property type="match status" value="1"/>
</dbReference>
<dbReference type="EMBL" id="JBFXLT010000015">
    <property type="protein sequence ID" value="KAL2818032.1"/>
    <property type="molecule type" value="Genomic_DNA"/>
</dbReference>